<evidence type="ECO:0000256" key="1">
    <source>
        <dbReference type="SAM" id="Phobius"/>
    </source>
</evidence>
<keyword evidence="1" id="KW-0812">Transmembrane</keyword>
<sequence>MTTKLAKRSTAVVMSGFMIWTGLLASTASASVISTDKMVAEYSVKSERAEMKAALASEDVRSRLVELGVSPADVEARIDSLSPTELAMLHERMDELPAGSGAVGLLALLVLIFFITDILGITDIFPFVNAAK</sequence>
<keyword evidence="2" id="KW-0732">Signal</keyword>
<evidence type="ECO:0008006" key="5">
    <source>
        <dbReference type="Google" id="ProtNLM"/>
    </source>
</evidence>
<dbReference type="InterPro" id="IPR016924">
    <property type="entry name" value="UCP029543"/>
</dbReference>
<evidence type="ECO:0000313" key="4">
    <source>
        <dbReference type="Proteomes" id="UP000074119"/>
    </source>
</evidence>
<dbReference type="InterPro" id="IPR046735">
    <property type="entry name" value="PA2779-like"/>
</dbReference>
<dbReference type="NCBIfam" id="NF033919">
    <property type="entry name" value="PA2779_fam"/>
    <property type="match status" value="1"/>
</dbReference>
<dbReference type="AlphaFoldDB" id="A0A127M0X9"/>
<keyword evidence="1" id="KW-0472">Membrane</keyword>
<dbReference type="Proteomes" id="UP000074119">
    <property type="component" value="Chromosome"/>
</dbReference>
<dbReference type="EMBL" id="CP014544">
    <property type="protein sequence ID" value="AMO66869.1"/>
    <property type="molecule type" value="Genomic_DNA"/>
</dbReference>
<keyword evidence="1" id="KW-1133">Transmembrane helix</keyword>
<gene>
    <name evidence="3" type="ORF">AZF00_00505</name>
</gene>
<organism evidence="3 4">
    <name type="scientific">Zhongshania aliphaticivorans</name>
    <dbReference type="NCBI Taxonomy" id="1470434"/>
    <lineage>
        <taxon>Bacteria</taxon>
        <taxon>Pseudomonadati</taxon>
        <taxon>Pseudomonadota</taxon>
        <taxon>Gammaproteobacteria</taxon>
        <taxon>Cellvibrionales</taxon>
        <taxon>Spongiibacteraceae</taxon>
        <taxon>Zhongshania</taxon>
    </lineage>
</organism>
<dbReference type="STRING" id="1470434.AZF00_00505"/>
<feature type="chain" id="PRO_5007274902" description="PA2779 family protein" evidence="2">
    <location>
        <begin position="31"/>
        <end position="132"/>
    </location>
</feature>
<dbReference type="KEGG" id="zal:AZF00_00505"/>
<dbReference type="Pfam" id="PF20332">
    <property type="entry name" value="DUF6627"/>
    <property type="match status" value="1"/>
</dbReference>
<evidence type="ECO:0000256" key="2">
    <source>
        <dbReference type="SAM" id="SignalP"/>
    </source>
</evidence>
<name>A0A127M0X9_9GAMM</name>
<evidence type="ECO:0000313" key="3">
    <source>
        <dbReference type="EMBL" id="AMO66869.1"/>
    </source>
</evidence>
<feature type="signal peptide" evidence="2">
    <location>
        <begin position="1"/>
        <end position="30"/>
    </location>
</feature>
<feature type="transmembrane region" description="Helical" evidence="1">
    <location>
        <begin position="102"/>
        <end position="128"/>
    </location>
</feature>
<accession>A0A127M0X9</accession>
<dbReference type="RefSeq" id="WP_008253284.1">
    <property type="nucleotide sequence ID" value="NZ_CP014544.1"/>
</dbReference>
<reference evidence="3 4" key="1">
    <citation type="submission" date="2015-12" db="EMBL/GenBank/DDBJ databases">
        <authorList>
            <person name="Shamseldin A."/>
            <person name="Moawad H."/>
            <person name="Abd El-Rahim W.M."/>
            <person name="Sadowsky M.J."/>
        </authorList>
    </citation>
    <scope>NUCLEOTIDE SEQUENCE [LARGE SCALE GENOMIC DNA]</scope>
    <source>
        <strain evidence="3 4">SM2</strain>
    </source>
</reference>
<dbReference type="PIRSF" id="PIRSF029543">
    <property type="entry name" value="UCP029543"/>
    <property type="match status" value="1"/>
</dbReference>
<proteinExistence type="predicted"/>
<protein>
    <recommendedName>
        <fullName evidence="5">PA2779 family protein</fullName>
    </recommendedName>
</protein>